<organism evidence="1 2">
    <name type="scientific">Corallococcus interemptor</name>
    <dbReference type="NCBI Taxonomy" id="2316720"/>
    <lineage>
        <taxon>Bacteria</taxon>
        <taxon>Pseudomonadati</taxon>
        <taxon>Myxococcota</taxon>
        <taxon>Myxococcia</taxon>
        <taxon>Myxococcales</taxon>
        <taxon>Cystobacterineae</taxon>
        <taxon>Myxococcaceae</taxon>
        <taxon>Corallococcus</taxon>
    </lineage>
</organism>
<sequence>MMQYQTRIPSLSQVTATHYTPGADHLYYTDVGTGEVWWMPVNPATQLVSRSQVVAKGQQINLNVFATADVQWDTAGANLVARNFARILPLTGVNSLAEITPASLEAANWASVPNNNSVPENGSSTTGRFYAVRINYASEYHYAKLRIYKLGAQTWMEWVTYTLSPNPYRVGAGLSDVRDLVVSEYETALYVSALDVNSGLYSVLSSPRTSSALSPYPEFSIQPQPVTYEPLDEPQQLVLDGEFIYVVDAHKLWRINLATQETYAVVTGFSNGKGLLLSSSGPSLMAYIAESSGKVFAVDISDYVGGSTPIQVSLPAYQLSTTQLGFLAWANPERSAFYVPLTDTREVARVDLLTGGITTEGTTLTPAPGPSSIEVFSDSTLYVACTTEMGRFTRSITVSNVLMLGIGLIPFDYINNSVQNPATPGPDDGKANTSSAPGYYFSGYPNLPFGGDLSLMLNHPLAWNSGVRFYSVKLKNLASGLTRSIVDTFYDFKWDATAAPPRFNNQPTASTGGLFPIRDPADLWYNAYLGLLLRTTTADNGHNVLTVDFFDANKQPIPSGSFSRLLFVDNTRCGVRLELPRVGSSTTPPTAGVYPTLECGCLAYVTKNDLVELDFTAWQPQGSGTYSLRVSGGSGNIPLLAQDGVVTQAPTLVTKSQTSASKPIRVGHILGNCDVANVSIGLSVPSRVIDGFGWVNLGASTSRYFTLIKGPISHTPWTEP</sequence>
<keyword evidence="2" id="KW-1185">Reference proteome</keyword>
<gene>
    <name evidence="1" type="ORF">D7X96_22860</name>
</gene>
<accession>A0A3A8QE86</accession>
<evidence type="ECO:0000313" key="1">
    <source>
        <dbReference type="EMBL" id="RKH65921.1"/>
    </source>
</evidence>
<dbReference type="RefSeq" id="WP_121723665.1">
    <property type="nucleotide sequence ID" value="NZ_RAWM01000066.1"/>
</dbReference>
<evidence type="ECO:0000313" key="2">
    <source>
        <dbReference type="Proteomes" id="UP000282656"/>
    </source>
</evidence>
<dbReference type="Proteomes" id="UP000282656">
    <property type="component" value="Unassembled WGS sequence"/>
</dbReference>
<reference evidence="2" key="1">
    <citation type="submission" date="2018-09" db="EMBL/GenBank/DDBJ databases">
        <authorList>
            <person name="Livingstone P.G."/>
            <person name="Whitworth D.E."/>
        </authorList>
    </citation>
    <scope>NUCLEOTIDE SEQUENCE [LARGE SCALE GENOMIC DNA]</scope>
    <source>
        <strain evidence="2">AB047A</strain>
    </source>
</reference>
<dbReference type="AlphaFoldDB" id="A0A3A8QE86"/>
<protein>
    <submittedName>
        <fullName evidence="1">Uncharacterized protein</fullName>
    </submittedName>
</protein>
<dbReference type="OrthoDB" id="5490180at2"/>
<proteinExistence type="predicted"/>
<dbReference type="EMBL" id="RAWM01000066">
    <property type="protein sequence ID" value="RKH65921.1"/>
    <property type="molecule type" value="Genomic_DNA"/>
</dbReference>
<comment type="caution">
    <text evidence="1">The sequence shown here is derived from an EMBL/GenBank/DDBJ whole genome shotgun (WGS) entry which is preliminary data.</text>
</comment>
<name>A0A3A8QE86_9BACT</name>
<dbReference type="SUPFAM" id="SSF63825">
    <property type="entry name" value="YWTD domain"/>
    <property type="match status" value="1"/>
</dbReference>